<dbReference type="SUPFAM" id="SSF52317">
    <property type="entry name" value="Class I glutamine amidotransferase-like"/>
    <property type="match status" value="1"/>
</dbReference>
<gene>
    <name evidence="3" type="ORF">ACFQS8_14530</name>
</gene>
<dbReference type="Pfam" id="PF06283">
    <property type="entry name" value="ThuA"/>
    <property type="match status" value="1"/>
</dbReference>
<feature type="domain" description="ThuA-like" evidence="2">
    <location>
        <begin position="46"/>
        <end position="277"/>
    </location>
</feature>
<keyword evidence="1" id="KW-0732">Signal</keyword>
<sequence>MKRLNLLGVGVSFLVLISGCAQREGVDELYDERPPEITEYMKAPSVLVFSKTMGWRHNEGIAGADLFFAKLSEERGYGLFTTSNGAVFNGDDLAKFDVVVFNNVSGEVLNTSQREAFKVWLLAGGGWIGLHGSGAERLGSWDWYHDALIGADFIGHIMAPQIQNAKIHTLVEAHPVLEGVQSGWEVADEWYSFDKVPDQSRFKLLLGLDEGSYSPQNTVVDRWPENLEMGDLPEQHPIAWASCHGAGRAVYSAIGHGYENYENNNYALFMKNAFDWVAGTANKSDCP</sequence>
<evidence type="ECO:0000256" key="1">
    <source>
        <dbReference type="SAM" id="SignalP"/>
    </source>
</evidence>
<dbReference type="PANTHER" id="PTHR40469">
    <property type="entry name" value="SECRETED GLYCOSYL HYDROLASE"/>
    <property type="match status" value="1"/>
</dbReference>
<dbReference type="EMBL" id="JBHTBR010000007">
    <property type="protein sequence ID" value="MFC7292844.1"/>
    <property type="molecule type" value="Genomic_DNA"/>
</dbReference>
<organism evidence="3 4">
    <name type="scientific">Hirschia litorea</name>
    <dbReference type="NCBI Taxonomy" id="1199156"/>
    <lineage>
        <taxon>Bacteria</taxon>
        <taxon>Pseudomonadati</taxon>
        <taxon>Pseudomonadota</taxon>
        <taxon>Alphaproteobacteria</taxon>
        <taxon>Hyphomonadales</taxon>
        <taxon>Hyphomonadaceae</taxon>
        <taxon>Hirschia</taxon>
    </lineage>
</organism>
<keyword evidence="4" id="KW-1185">Reference proteome</keyword>
<proteinExistence type="predicted"/>
<protein>
    <submittedName>
        <fullName evidence="3">ThuA domain-containing protein</fullName>
    </submittedName>
</protein>
<feature type="chain" id="PRO_5046557741" evidence="1">
    <location>
        <begin position="24"/>
        <end position="287"/>
    </location>
</feature>
<evidence type="ECO:0000313" key="3">
    <source>
        <dbReference type="EMBL" id="MFC7292844.1"/>
    </source>
</evidence>
<dbReference type="Proteomes" id="UP001596492">
    <property type="component" value="Unassembled WGS sequence"/>
</dbReference>
<evidence type="ECO:0000313" key="4">
    <source>
        <dbReference type="Proteomes" id="UP001596492"/>
    </source>
</evidence>
<dbReference type="Gene3D" id="3.40.50.880">
    <property type="match status" value="1"/>
</dbReference>
<feature type="signal peptide" evidence="1">
    <location>
        <begin position="1"/>
        <end position="23"/>
    </location>
</feature>
<dbReference type="PROSITE" id="PS51257">
    <property type="entry name" value="PROKAR_LIPOPROTEIN"/>
    <property type="match status" value="1"/>
</dbReference>
<comment type="caution">
    <text evidence="3">The sequence shown here is derived from an EMBL/GenBank/DDBJ whole genome shotgun (WGS) entry which is preliminary data.</text>
</comment>
<accession>A0ABW2INU5</accession>
<evidence type="ECO:0000259" key="2">
    <source>
        <dbReference type="Pfam" id="PF06283"/>
    </source>
</evidence>
<dbReference type="InterPro" id="IPR029062">
    <property type="entry name" value="Class_I_gatase-like"/>
</dbReference>
<dbReference type="InterPro" id="IPR029010">
    <property type="entry name" value="ThuA-like"/>
</dbReference>
<name>A0ABW2INU5_9PROT</name>
<dbReference type="PANTHER" id="PTHR40469:SF2">
    <property type="entry name" value="GALACTOSE-BINDING DOMAIN-LIKE SUPERFAMILY PROTEIN"/>
    <property type="match status" value="1"/>
</dbReference>
<reference evidence="4" key="1">
    <citation type="journal article" date="2019" name="Int. J. Syst. Evol. Microbiol.">
        <title>The Global Catalogue of Microorganisms (GCM) 10K type strain sequencing project: providing services to taxonomists for standard genome sequencing and annotation.</title>
        <authorList>
            <consortium name="The Broad Institute Genomics Platform"/>
            <consortium name="The Broad Institute Genome Sequencing Center for Infectious Disease"/>
            <person name="Wu L."/>
            <person name="Ma J."/>
        </authorList>
    </citation>
    <scope>NUCLEOTIDE SEQUENCE [LARGE SCALE GENOMIC DNA]</scope>
    <source>
        <strain evidence="4">CCUG 51308</strain>
    </source>
</reference>